<gene>
    <name evidence="2" type="ORF">GCM10007108_06100</name>
</gene>
<dbReference type="InterPro" id="IPR036388">
    <property type="entry name" value="WH-like_DNA-bd_sf"/>
</dbReference>
<feature type="domain" description="HTH marR-type" evidence="1">
    <location>
        <begin position="9"/>
        <end position="141"/>
    </location>
</feature>
<dbReference type="InterPro" id="IPR000835">
    <property type="entry name" value="HTH_MarR-typ"/>
</dbReference>
<sequence length="143" mass="16982">MIRGEDEQLIDLWHTFIRVFTEGKRKMEEAFARASIKPVEVRILYILREEKECSLNRIAELSNMSPAWITDTIDTLEEKGLITKVRNRNDRRFVNVTLTEEGQSKLAECEKIYIRFLREALDGLTEEEIDEFRKILEKVERSF</sequence>
<reference evidence="2" key="1">
    <citation type="journal article" date="2014" name="Int. J. Syst. Evol. Microbiol.">
        <title>Complete genome sequence of Corynebacterium casei LMG S-19264T (=DSM 44701T), isolated from a smear-ripened cheese.</title>
        <authorList>
            <consortium name="US DOE Joint Genome Institute (JGI-PGF)"/>
            <person name="Walter F."/>
            <person name="Albersmeier A."/>
            <person name="Kalinowski J."/>
            <person name="Ruckert C."/>
        </authorList>
    </citation>
    <scope>NUCLEOTIDE SEQUENCE</scope>
    <source>
        <strain evidence="2">JCM 13583</strain>
    </source>
</reference>
<proteinExistence type="predicted"/>
<dbReference type="SMART" id="SM00347">
    <property type="entry name" value="HTH_MARR"/>
    <property type="match status" value="1"/>
</dbReference>
<evidence type="ECO:0000313" key="3">
    <source>
        <dbReference type="Proteomes" id="UP000632195"/>
    </source>
</evidence>
<comment type="caution">
    <text evidence="2">The sequence shown here is derived from an EMBL/GenBank/DDBJ whole genome shotgun (WGS) entry which is preliminary data.</text>
</comment>
<name>A0AA37BQR9_9ARCH</name>
<dbReference type="PANTHER" id="PTHR33164">
    <property type="entry name" value="TRANSCRIPTIONAL REGULATOR, MARR FAMILY"/>
    <property type="match status" value="1"/>
</dbReference>
<dbReference type="InterPro" id="IPR039422">
    <property type="entry name" value="MarR/SlyA-like"/>
</dbReference>
<dbReference type="RefSeq" id="WP_188680204.1">
    <property type="nucleotide sequence ID" value="NZ_BMNY01000001.1"/>
</dbReference>
<protein>
    <recommendedName>
        <fullName evidence="1">HTH marR-type domain-containing protein</fullName>
    </recommendedName>
</protein>
<dbReference type="Pfam" id="PF01047">
    <property type="entry name" value="MarR"/>
    <property type="match status" value="1"/>
</dbReference>
<keyword evidence="3" id="KW-1185">Reference proteome</keyword>
<dbReference type="GO" id="GO:0003700">
    <property type="term" value="F:DNA-binding transcription factor activity"/>
    <property type="evidence" value="ECO:0007669"/>
    <property type="project" value="InterPro"/>
</dbReference>
<evidence type="ECO:0000259" key="1">
    <source>
        <dbReference type="PROSITE" id="PS50995"/>
    </source>
</evidence>
<dbReference type="InterPro" id="IPR036390">
    <property type="entry name" value="WH_DNA-bd_sf"/>
</dbReference>
<dbReference type="EMBL" id="BMNY01000001">
    <property type="protein sequence ID" value="GGM70841.1"/>
    <property type="molecule type" value="Genomic_DNA"/>
</dbReference>
<dbReference type="PANTHER" id="PTHR33164:SF43">
    <property type="entry name" value="HTH-TYPE TRANSCRIPTIONAL REPRESSOR YETL"/>
    <property type="match status" value="1"/>
</dbReference>
<accession>A0AA37BQR9</accession>
<reference evidence="2" key="2">
    <citation type="submission" date="2022-09" db="EMBL/GenBank/DDBJ databases">
        <authorList>
            <person name="Sun Q."/>
            <person name="Ohkuma M."/>
        </authorList>
    </citation>
    <scope>NUCLEOTIDE SEQUENCE</scope>
    <source>
        <strain evidence="2">JCM 13583</strain>
    </source>
</reference>
<dbReference type="PRINTS" id="PR00598">
    <property type="entry name" value="HTHMARR"/>
</dbReference>
<dbReference type="AlphaFoldDB" id="A0AA37BQR9"/>
<dbReference type="Proteomes" id="UP000632195">
    <property type="component" value="Unassembled WGS sequence"/>
</dbReference>
<evidence type="ECO:0000313" key="2">
    <source>
        <dbReference type="EMBL" id="GGM70841.1"/>
    </source>
</evidence>
<dbReference type="GO" id="GO:0006950">
    <property type="term" value="P:response to stress"/>
    <property type="evidence" value="ECO:0007669"/>
    <property type="project" value="TreeGrafter"/>
</dbReference>
<dbReference type="Gene3D" id="1.10.10.10">
    <property type="entry name" value="Winged helix-like DNA-binding domain superfamily/Winged helix DNA-binding domain"/>
    <property type="match status" value="1"/>
</dbReference>
<dbReference type="PROSITE" id="PS50995">
    <property type="entry name" value="HTH_MARR_2"/>
    <property type="match status" value="1"/>
</dbReference>
<dbReference type="SUPFAM" id="SSF46785">
    <property type="entry name" value="Winged helix' DNA-binding domain"/>
    <property type="match status" value="1"/>
</dbReference>
<organism evidence="2 3">
    <name type="scientific">Thermogymnomonas acidicola</name>
    <dbReference type="NCBI Taxonomy" id="399579"/>
    <lineage>
        <taxon>Archaea</taxon>
        <taxon>Methanobacteriati</taxon>
        <taxon>Thermoplasmatota</taxon>
        <taxon>Thermoplasmata</taxon>
        <taxon>Thermoplasmatales</taxon>
        <taxon>Thermogymnomonas</taxon>
    </lineage>
</organism>